<proteinExistence type="predicted"/>
<protein>
    <submittedName>
        <fullName evidence="1">Uncharacterized protein</fullName>
    </submittedName>
</protein>
<sequence length="71" mass="8270">MAMLSGRLNMIDLFTLSKFAQHFLDASRILLTLSNQFKFGFIPEVGHLSVIDSREIRFRQPMDLQQPMELQ</sequence>
<name>A0AAE9FEJ6_CAEBR</name>
<reference evidence="1 2" key="1">
    <citation type="submission" date="2022-04" db="EMBL/GenBank/DDBJ databases">
        <title>Chromosome-level reference genomes for two strains of Caenorhabditis briggsae: an improved platform for comparative genomics.</title>
        <authorList>
            <person name="Stevens L."/>
            <person name="Andersen E."/>
        </authorList>
    </citation>
    <scope>NUCLEOTIDE SEQUENCE [LARGE SCALE GENOMIC DNA]</scope>
    <source>
        <strain evidence="1">VX34</strain>
        <tissue evidence="1">Whole-organism</tissue>
    </source>
</reference>
<accession>A0AAE9FEJ6</accession>
<dbReference type="AlphaFoldDB" id="A0AAE9FEJ6"/>
<evidence type="ECO:0000313" key="2">
    <source>
        <dbReference type="Proteomes" id="UP000829354"/>
    </source>
</evidence>
<gene>
    <name evidence="1" type="ORF">L5515_017558</name>
</gene>
<dbReference type="Proteomes" id="UP000829354">
    <property type="component" value="Chromosome X"/>
</dbReference>
<dbReference type="EMBL" id="CP092625">
    <property type="protein sequence ID" value="UMM41185.1"/>
    <property type="molecule type" value="Genomic_DNA"/>
</dbReference>
<evidence type="ECO:0000313" key="1">
    <source>
        <dbReference type="EMBL" id="UMM41185.1"/>
    </source>
</evidence>
<keyword evidence="2" id="KW-1185">Reference proteome</keyword>
<organism evidence="1 2">
    <name type="scientific">Caenorhabditis briggsae</name>
    <dbReference type="NCBI Taxonomy" id="6238"/>
    <lineage>
        <taxon>Eukaryota</taxon>
        <taxon>Metazoa</taxon>
        <taxon>Ecdysozoa</taxon>
        <taxon>Nematoda</taxon>
        <taxon>Chromadorea</taxon>
        <taxon>Rhabditida</taxon>
        <taxon>Rhabditina</taxon>
        <taxon>Rhabditomorpha</taxon>
        <taxon>Rhabditoidea</taxon>
        <taxon>Rhabditidae</taxon>
        <taxon>Peloderinae</taxon>
        <taxon>Caenorhabditis</taxon>
    </lineage>
</organism>